<organism evidence="3 4">
    <name type="scientific">Candidatus Pseudogracilibacillus intestinigallinarum</name>
    <dbReference type="NCBI Taxonomy" id="2838742"/>
    <lineage>
        <taxon>Bacteria</taxon>
        <taxon>Bacillati</taxon>
        <taxon>Bacillota</taxon>
        <taxon>Bacilli</taxon>
        <taxon>Bacillales</taxon>
        <taxon>Bacillaceae</taxon>
        <taxon>Pseudogracilibacillus</taxon>
    </lineage>
</organism>
<dbReference type="PANTHER" id="PTHR43434:SF1">
    <property type="entry name" value="PHOSPHOGLYCOLATE PHOSPHATASE"/>
    <property type="match status" value="1"/>
</dbReference>
<evidence type="ECO:0000313" key="3">
    <source>
        <dbReference type="EMBL" id="HIV74764.1"/>
    </source>
</evidence>
<dbReference type="SFLD" id="SFLDS00003">
    <property type="entry name" value="Haloacid_Dehalogenase"/>
    <property type="match status" value="1"/>
</dbReference>
<dbReference type="NCBIfam" id="TIGR01549">
    <property type="entry name" value="HAD-SF-IA-v1"/>
    <property type="match status" value="1"/>
</dbReference>
<reference evidence="3" key="1">
    <citation type="journal article" date="2021" name="PeerJ">
        <title>Extensive microbial diversity within the chicken gut microbiome revealed by metagenomics and culture.</title>
        <authorList>
            <person name="Gilroy R."/>
            <person name="Ravi A."/>
            <person name="Getino M."/>
            <person name="Pursley I."/>
            <person name="Horton D.L."/>
            <person name="Alikhan N.F."/>
            <person name="Baker D."/>
            <person name="Gharbi K."/>
            <person name="Hall N."/>
            <person name="Watson M."/>
            <person name="Adriaenssens E.M."/>
            <person name="Foster-Nyarko E."/>
            <person name="Jarju S."/>
            <person name="Secka A."/>
            <person name="Antonio M."/>
            <person name="Oren A."/>
            <person name="Chaudhuri R.R."/>
            <person name="La Ragione R."/>
            <person name="Hildebrand F."/>
            <person name="Pallen M.J."/>
        </authorList>
    </citation>
    <scope>NUCLEOTIDE SEQUENCE</scope>
    <source>
        <strain evidence="3">CHK169-2315</strain>
    </source>
</reference>
<dbReference type="PANTHER" id="PTHR43434">
    <property type="entry name" value="PHOSPHOGLYCOLATE PHOSPHATASE"/>
    <property type="match status" value="1"/>
</dbReference>
<dbReference type="GO" id="GO:0005829">
    <property type="term" value="C:cytosol"/>
    <property type="evidence" value="ECO:0007669"/>
    <property type="project" value="TreeGrafter"/>
</dbReference>
<dbReference type="GO" id="GO:0006281">
    <property type="term" value="P:DNA repair"/>
    <property type="evidence" value="ECO:0007669"/>
    <property type="project" value="TreeGrafter"/>
</dbReference>
<name>A0A9D1PNS4_9BACI</name>
<proteinExistence type="predicted"/>
<gene>
    <name evidence="3" type="ORF">H9895_06785</name>
</gene>
<comment type="caution">
    <text evidence="3">The sequence shown here is derived from an EMBL/GenBank/DDBJ whole genome shotgun (WGS) entry which is preliminary data.</text>
</comment>
<dbReference type="InterPro" id="IPR050155">
    <property type="entry name" value="HAD-like_hydrolase_sf"/>
</dbReference>
<dbReference type="InterPro" id="IPR006439">
    <property type="entry name" value="HAD-SF_hydro_IA"/>
</dbReference>
<dbReference type="InterPro" id="IPR036412">
    <property type="entry name" value="HAD-like_sf"/>
</dbReference>
<keyword evidence="1 3" id="KW-0378">Hydrolase</keyword>
<keyword evidence="2" id="KW-0460">Magnesium</keyword>
<evidence type="ECO:0000256" key="2">
    <source>
        <dbReference type="ARBA" id="ARBA00022842"/>
    </source>
</evidence>
<evidence type="ECO:0000313" key="4">
    <source>
        <dbReference type="Proteomes" id="UP000823937"/>
    </source>
</evidence>
<dbReference type="Proteomes" id="UP000823937">
    <property type="component" value="Unassembled WGS sequence"/>
</dbReference>
<dbReference type="GO" id="GO:0008967">
    <property type="term" value="F:phosphoglycolate phosphatase activity"/>
    <property type="evidence" value="ECO:0007669"/>
    <property type="project" value="TreeGrafter"/>
</dbReference>
<protein>
    <submittedName>
        <fullName evidence="3">HAD family hydrolase</fullName>
    </submittedName>
</protein>
<accession>A0A9D1PNS4</accession>
<dbReference type="EMBL" id="DXHX01000105">
    <property type="protein sequence ID" value="HIV74764.1"/>
    <property type="molecule type" value="Genomic_DNA"/>
</dbReference>
<reference evidence="3" key="2">
    <citation type="submission" date="2021-04" db="EMBL/GenBank/DDBJ databases">
        <authorList>
            <person name="Gilroy R."/>
        </authorList>
    </citation>
    <scope>NUCLEOTIDE SEQUENCE</scope>
    <source>
        <strain evidence="3">CHK169-2315</strain>
    </source>
</reference>
<dbReference type="Gene3D" id="3.40.50.1000">
    <property type="entry name" value="HAD superfamily/HAD-like"/>
    <property type="match status" value="1"/>
</dbReference>
<evidence type="ECO:0000256" key="1">
    <source>
        <dbReference type="ARBA" id="ARBA00022801"/>
    </source>
</evidence>
<dbReference type="AlphaFoldDB" id="A0A9D1PNS4"/>
<dbReference type="SFLD" id="SFLDG01129">
    <property type="entry name" value="C1.5:_HAD__Beta-PGM__Phosphata"/>
    <property type="match status" value="1"/>
</dbReference>
<dbReference type="Pfam" id="PF00702">
    <property type="entry name" value="Hydrolase"/>
    <property type="match status" value="1"/>
</dbReference>
<dbReference type="InterPro" id="IPR023214">
    <property type="entry name" value="HAD_sf"/>
</dbReference>
<dbReference type="SUPFAM" id="SSF56784">
    <property type="entry name" value="HAD-like"/>
    <property type="match status" value="1"/>
</dbReference>
<sequence length="251" mass="28678">MVRIRIDEQIYDIDGILFDKDGTLLDFHTLWMGWSKDIIDAICLKMNLQQVHQKEMATSIGVDWQEDSWDVEGPLAIGTTQDLITLLAHQLYVLNIPWNTAFKLVTDTFIEVNRLDNWKKRVKEMPGLKRFVKKCYERNLHLGVVTSDDHDHAVKHLKQLGIHSYFQAFIGGDQVTHGKPFPESAELACAQMNVNPSRMLVIGDSDGDMVFGNNISAMANIGVVSNTNETKHFHHADHLIRSYDEITFDEK</sequence>